<dbReference type="AlphaFoldDB" id="A0A9P7YS80"/>
<dbReference type="EMBL" id="MU251365">
    <property type="protein sequence ID" value="KAG9238825.1"/>
    <property type="molecule type" value="Genomic_DNA"/>
</dbReference>
<evidence type="ECO:0000256" key="1">
    <source>
        <dbReference type="SAM" id="MobiDB-lite"/>
    </source>
</evidence>
<comment type="caution">
    <text evidence="2">The sequence shown here is derived from an EMBL/GenBank/DDBJ whole genome shotgun (WGS) entry which is preliminary data.</text>
</comment>
<accession>A0A9P7YS80</accession>
<name>A0A9P7YS80_9HELO</name>
<proteinExistence type="predicted"/>
<protein>
    <submittedName>
        <fullName evidence="2">Uncharacterized protein</fullName>
    </submittedName>
</protein>
<feature type="region of interest" description="Disordered" evidence="1">
    <location>
        <begin position="96"/>
        <end position="142"/>
    </location>
</feature>
<reference evidence="2" key="1">
    <citation type="journal article" date="2021" name="IMA Fungus">
        <title>Genomic characterization of three marine fungi, including Emericellopsis atlantica sp. nov. with signatures of a generalist lifestyle and marine biomass degradation.</title>
        <authorList>
            <person name="Hagestad O.C."/>
            <person name="Hou L."/>
            <person name="Andersen J.H."/>
            <person name="Hansen E.H."/>
            <person name="Altermark B."/>
            <person name="Li C."/>
            <person name="Kuhnert E."/>
            <person name="Cox R.J."/>
            <person name="Crous P.W."/>
            <person name="Spatafora J.W."/>
            <person name="Lail K."/>
            <person name="Amirebrahimi M."/>
            <person name="Lipzen A."/>
            <person name="Pangilinan J."/>
            <person name="Andreopoulos W."/>
            <person name="Hayes R.D."/>
            <person name="Ng V."/>
            <person name="Grigoriev I.V."/>
            <person name="Jackson S.A."/>
            <person name="Sutton T.D.S."/>
            <person name="Dobson A.D.W."/>
            <person name="Rama T."/>
        </authorList>
    </citation>
    <scope>NUCLEOTIDE SEQUENCE</scope>
    <source>
        <strain evidence="2">TRa018bII</strain>
    </source>
</reference>
<sequence>MEEHRQTILSVLEKVTGSPDITDLTGRFRQTRMTLQTWRDTMASTNELIKHGIEGKRKVDAKQWTSAFNNIYANINASSQESTRDTLLYIKGAIDSMQSSDSDGDDIIDGDNNDSTDDEGNGDGNNDNDDGKNEERGGQEMN</sequence>
<feature type="compositionally biased region" description="Basic and acidic residues" evidence="1">
    <location>
        <begin position="129"/>
        <end position="142"/>
    </location>
</feature>
<organism evidence="2 3">
    <name type="scientific">Amylocarpus encephaloides</name>
    <dbReference type="NCBI Taxonomy" id="45428"/>
    <lineage>
        <taxon>Eukaryota</taxon>
        <taxon>Fungi</taxon>
        <taxon>Dikarya</taxon>
        <taxon>Ascomycota</taxon>
        <taxon>Pezizomycotina</taxon>
        <taxon>Leotiomycetes</taxon>
        <taxon>Helotiales</taxon>
        <taxon>Helotiales incertae sedis</taxon>
        <taxon>Amylocarpus</taxon>
    </lineage>
</organism>
<gene>
    <name evidence="2" type="ORF">BJ875DRAFT_539302</name>
</gene>
<keyword evidence="3" id="KW-1185">Reference proteome</keyword>
<evidence type="ECO:0000313" key="3">
    <source>
        <dbReference type="Proteomes" id="UP000824998"/>
    </source>
</evidence>
<dbReference type="Proteomes" id="UP000824998">
    <property type="component" value="Unassembled WGS sequence"/>
</dbReference>
<feature type="compositionally biased region" description="Acidic residues" evidence="1">
    <location>
        <begin position="102"/>
        <end position="121"/>
    </location>
</feature>
<evidence type="ECO:0000313" key="2">
    <source>
        <dbReference type="EMBL" id="KAG9238825.1"/>
    </source>
</evidence>